<evidence type="ECO:0000313" key="4">
    <source>
        <dbReference type="Proteomes" id="UP001301216"/>
    </source>
</evidence>
<protein>
    <submittedName>
        <fullName evidence="3">DUF1566 domain-containing protein</fullName>
    </submittedName>
</protein>
<comment type="caution">
    <text evidence="3">The sequence shown here is derived from an EMBL/GenBank/DDBJ whole genome shotgun (WGS) entry which is preliminary data.</text>
</comment>
<keyword evidence="1" id="KW-0732">Signal</keyword>
<dbReference type="Proteomes" id="UP001301216">
    <property type="component" value="Unassembled WGS sequence"/>
</dbReference>
<name>A0ABT3QQS1_9HYPH</name>
<dbReference type="RefSeq" id="WP_265985602.1">
    <property type="nucleotide sequence ID" value="NZ_JAPHAV010000007.1"/>
</dbReference>
<evidence type="ECO:0000256" key="1">
    <source>
        <dbReference type="SAM" id="SignalP"/>
    </source>
</evidence>
<feature type="domain" description="Lcl C-terminal" evidence="2">
    <location>
        <begin position="36"/>
        <end position="150"/>
    </location>
</feature>
<reference evidence="3 4" key="1">
    <citation type="submission" date="2022-11" db="EMBL/GenBank/DDBJ databases">
        <title>Brucella sp. YY2X, whole genome shotgun sequencing project.</title>
        <authorList>
            <person name="Yang Y."/>
        </authorList>
    </citation>
    <scope>NUCLEOTIDE SEQUENCE [LARGE SCALE GENOMIC DNA]</scope>
    <source>
        <strain evidence="3 4">YY2X</strain>
    </source>
</reference>
<keyword evidence="4" id="KW-1185">Reference proteome</keyword>
<dbReference type="PANTHER" id="PTHR35812:SF1">
    <property type="entry name" value="LIPOPROTEIN"/>
    <property type="match status" value="1"/>
</dbReference>
<feature type="chain" id="PRO_5046507248" evidence="1">
    <location>
        <begin position="22"/>
        <end position="164"/>
    </location>
</feature>
<feature type="signal peptide" evidence="1">
    <location>
        <begin position="1"/>
        <end position="21"/>
    </location>
</feature>
<dbReference type="Pfam" id="PF07603">
    <property type="entry name" value="Lcl_C"/>
    <property type="match status" value="1"/>
</dbReference>
<evidence type="ECO:0000313" key="3">
    <source>
        <dbReference type="EMBL" id="MCX2697959.1"/>
    </source>
</evidence>
<evidence type="ECO:0000259" key="2">
    <source>
        <dbReference type="Pfam" id="PF07603"/>
    </source>
</evidence>
<organism evidence="3 4">
    <name type="scientific">Ochrobactrum chromiisoli</name>
    <dbReference type="NCBI Taxonomy" id="2993941"/>
    <lineage>
        <taxon>Bacteria</taxon>
        <taxon>Pseudomonadati</taxon>
        <taxon>Pseudomonadota</taxon>
        <taxon>Alphaproteobacteria</taxon>
        <taxon>Hyphomicrobiales</taxon>
        <taxon>Brucellaceae</taxon>
        <taxon>Brucella/Ochrobactrum group</taxon>
        <taxon>Ochrobactrum</taxon>
    </lineage>
</organism>
<dbReference type="EMBL" id="JAPHAV010000007">
    <property type="protein sequence ID" value="MCX2697959.1"/>
    <property type="molecule type" value="Genomic_DNA"/>
</dbReference>
<gene>
    <name evidence="3" type="ORF">OPR82_14485</name>
</gene>
<accession>A0ABT3QQS1</accession>
<sequence length="164" mass="17608">MRLTLIPTLAVFALCTQPAFAACTVSGASSLQVKNETVLDTKNGLIWQRCASGMAWNEALARCTGQPDLMTQTDAVSAARTKGAGWRLPSGEELETLLSAACDGSKVNPAIFPNIAASDFGEGAKFWTTSEALPGMFYYFNFTHHYADMHSAGFGLSALYVKNR</sequence>
<dbReference type="InterPro" id="IPR011460">
    <property type="entry name" value="Lcl_C"/>
</dbReference>
<dbReference type="PANTHER" id="PTHR35812">
    <property type="entry name" value="LIPOPROTEIN"/>
    <property type="match status" value="1"/>
</dbReference>
<proteinExistence type="predicted"/>
<dbReference type="PROSITE" id="PS51257">
    <property type="entry name" value="PROKAR_LIPOPROTEIN"/>
    <property type="match status" value="1"/>
</dbReference>